<evidence type="ECO:0000256" key="2">
    <source>
        <dbReference type="ARBA" id="ARBA00022737"/>
    </source>
</evidence>
<proteinExistence type="predicted"/>
<evidence type="ECO:0000256" key="7">
    <source>
        <dbReference type="ARBA" id="ARBA00023242"/>
    </source>
</evidence>
<evidence type="ECO:0000259" key="10">
    <source>
        <dbReference type="PROSITE" id="PS50157"/>
    </source>
</evidence>
<dbReference type="PANTHER" id="PTHR23235:SF142">
    <property type="entry name" value="ZINC FINGER PROTEIN 384"/>
    <property type="match status" value="1"/>
</dbReference>
<dbReference type="Proteomes" id="UP001283341">
    <property type="component" value="Unassembled WGS sequence"/>
</dbReference>
<dbReference type="Gene3D" id="3.30.160.60">
    <property type="entry name" value="Classic Zinc Finger"/>
    <property type="match status" value="5"/>
</dbReference>
<dbReference type="Pfam" id="PF00096">
    <property type="entry name" value="zf-C2H2"/>
    <property type="match status" value="3"/>
</dbReference>
<evidence type="ECO:0000313" key="11">
    <source>
        <dbReference type="EMBL" id="KAK3330378.1"/>
    </source>
</evidence>
<name>A0AAE0MG17_9PEZI</name>
<feature type="region of interest" description="Disordered" evidence="9">
    <location>
        <begin position="648"/>
        <end position="671"/>
    </location>
</feature>
<dbReference type="EMBL" id="JAUEDM010000001">
    <property type="protein sequence ID" value="KAK3330378.1"/>
    <property type="molecule type" value="Genomic_DNA"/>
</dbReference>
<dbReference type="FunFam" id="3.30.160.60:FF:000005">
    <property type="entry name" value="Zinc finger protein 14 homolog"/>
    <property type="match status" value="1"/>
</dbReference>
<feature type="domain" description="C2H2-type" evidence="10">
    <location>
        <begin position="627"/>
        <end position="656"/>
    </location>
</feature>
<dbReference type="PROSITE" id="PS50157">
    <property type="entry name" value="ZINC_FINGER_C2H2_2"/>
    <property type="match status" value="4"/>
</dbReference>
<feature type="domain" description="C2H2-type" evidence="10">
    <location>
        <begin position="571"/>
        <end position="598"/>
    </location>
</feature>
<keyword evidence="6" id="KW-0804">Transcription</keyword>
<feature type="compositionally biased region" description="Polar residues" evidence="9">
    <location>
        <begin position="443"/>
        <end position="455"/>
    </location>
</feature>
<dbReference type="FunFam" id="3.30.160.60:FF:000446">
    <property type="entry name" value="Zinc finger protein"/>
    <property type="match status" value="1"/>
</dbReference>
<dbReference type="AlphaFoldDB" id="A0AAE0MG17"/>
<evidence type="ECO:0000256" key="5">
    <source>
        <dbReference type="ARBA" id="ARBA00023015"/>
    </source>
</evidence>
<feature type="region of interest" description="Disordered" evidence="9">
    <location>
        <begin position="380"/>
        <end position="460"/>
    </location>
</feature>
<dbReference type="InterPro" id="IPR013087">
    <property type="entry name" value="Znf_C2H2_type"/>
</dbReference>
<dbReference type="InterPro" id="IPR036236">
    <property type="entry name" value="Znf_C2H2_sf"/>
</dbReference>
<feature type="domain" description="C2H2-type" evidence="10">
    <location>
        <begin position="599"/>
        <end position="621"/>
    </location>
</feature>
<evidence type="ECO:0000256" key="1">
    <source>
        <dbReference type="ARBA" id="ARBA00022723"/>
    </source>
</evidence>
<keyword evidence="3 8" id="KW-0863">Zinc-finger</keyword>
<dbReference type="SMART" id="SM00355">
    <property type="entry name" value="ZnF_C2H2"/>
    <property type="match status" value="6"/>
</dbReference>
<sequence>MEGSFEPSEPFKYGRHAFHHPSQSATNISFTHSPHHNLGGIMDYSMNAALPPEQSPGNLGHLTNGGAGESHDDLCVDQCMGVGLYNGSQHFNHRGPPAGMQSGWPSRSMSSRRDPGLLYYNSFDVSAFSAPFRASVNPSHPDAVQPWYGQHLQLDHHTADDDCQSVDDDSCCDSECTMTGKCSNIACANKDDACTDQNCPSRRIAVPTEVANGAAALISITHAPEPSHHSYGLQQAGQHNFSLSQHVSPAHFNGAVMDGFGFGVSHPSHQASLEHPSFVPNGLEPIMNHVLLAHDDPNSSTCTRPCLLDDPRTYGNGNCPFPFSYNNPTQFGHLPPLDQNLQMNQDLTECGAQISNPEAFLAHFNEQHRPYYRELLSNIQDPVPDPREAQDESVLPSSETLSQSPTTPFDTSDSGASANTPSPLTPLSNSVDMSDAKPRSPSPARSTTVESSASGTVEMGPDYEHKCLWRDEGSTEVCGVSFTSSEELFNHAVNKHIKYATKGDHGFSCGWDDCPRSAHGASGFPQRSKIERHMQTHIGHKPHVCPTCKKGFSAKQALNQHMFIHTDQKPLECGICKKTFRYPSALTMHQRIHSGIKPLKCPICGKMFSESSNLSKHKRTHEVRGRFSCSVAGCNRDFHRQDQLRRHMKTHQKGNDGTSVNDDTTVLDSVF</sequence>
<evidence type="ECO:0000256" key="4">
    <source>
        <dbReference type="ARBA" id="ARBA00022833"/>
    </source>
</evidence>
<dbReference type="FunFam" id="3.30.160.60:FF:000495">
    <property type="entry name" value="zinc finger protein 668"/>
    <property type="match status" value="1"/>
</dbReference>
<dbReference type="PROSITE" id="PS00028">
    <property type="entry name" value="ZINC_FINGER_C2H2_1"/>
    <property type="match status" value="4"/>
</dbReference>
<keyword evidence="7" id="KW-0539">Nucleus</keyword>
<comment type="caution">
    <text evidence="11">The sequence shown here is derived from an EMBL/GenBank/DDBJ whole genome shotgun (WGS) entry which is preliminary data.</text>
</comment>
<keyword evidence="12" id="KW-1185">Reference proteome</keyword>
<feature type="compositionally biased region" description="Polar residues" evidence="9">
    <location>
        <begin position="655"/>
        <end position="671"/>
    </location>
</feature>
<dbReference type="Pfam" id="PF13912">
    <property type="entry name" value="zf-C2H2_6"/>
    <property type="match status" value="1"/>
</dbReference>
<keyword evidence="2" id="KW-0677">Repeat</keyword>
<keyword evidence="4" id="KW-0862">Zinc</keyword>
<feature type="domain" description="C2H2-type" evidence="10">
    <location>
        <begin position="543"/>
        <end position="570"/>
    </location>
</feature>
<keyword evidence="1" id="KW-0479">Metal-binding</keyword>
<feature type="compositionally biased region" description="Polar residues" evidence="9">
    <location>
        <begin position="395"/>
        <end position="432"/>
    </location>
</feature>
<evidence type="ECO:0000256" key="3">
    <source>
        <dbReference type="ARBA" id="ARBA00022771"/>
    </source>
</evidence>
<feature type="region of interest" description="Disordered" evidence="9">
    <location>
        <begin position="46"/>
        <end position="65"/>
    </location>
</feature>
<gene>
    <name evidence="11" type="ORF">B0H66DRAFT_59477</name>
</gene>
<dbReference type="GO" id="GO:0000981">
    <property type="term" value="F:DNA-binding transcription factor activity, RNA polymerase II-specific"/>
    <property type="evidence" value="ECO:0007669"/>
    <property type="project" value="TreeGrafter"/>
</dbReference>
<keyword evidence="5" id="KW-0805">Transcription regulation</keyword>
<evidence type="ECO:0000256" key="9">
    <source>
        <dbReference type="SAM" id="MobiDB-lite"/>
    </source>
</evidence>
<dbReference type="SUPFAM" id="SSF57667">
    <property type="entry name" value="beta-beta-alpha zinc fingers"/>
    <property type="match status" value="3"/>
</dbReference>
<dbReference type="PANTHER" id="PTHR23235">
    <property type="entry name" value="KRUEPPEL-LIKE TRANSCRIPTION FACTOR"/>
    <property type="match status" value="1"/>
</dbReference>
<protein>
    <recommendedName>
        <fullName evidence="10">C2H2-type domain-containing protein</fullName>
    </recommendedName>
</protein>
<accession>A0AAE0MG17</accession>
<organism evidence="11 12">
    <name type="scientific">Apodospora peruviana</name>
    <dbReference type="NCBI Taxonomy" id="516989"/>
    <lineage>
        <taxon>Eukaryota</taxon>
        <taxon>Fungi</taxon>
        <taxon>Dikarya</taxon>
        <taxon>Ascomycota</taxon>
        <taxon>Pezizomycotina</taxon>
        <taxon>Sordariomycetes</taxon>
        <taxon>Sordariomycetidae</taxon>
        <taxon>Sordariales</taxon>
        <taxon>Lasiosphaeriaceae</taxon>
        <taxon>Apodospora</taxon>
    </lineage>
</organism>
<evidence type="ECO:0000313" key="12">
    <source>
        <dbReference type="Proteomes" id="UP001283341"/>
    </source>
</evidence>
<dbReference type="GO" id="GO:0000978">
    <property type="term" value="F:RNA polymerase II cis-regulatory region sequence-specific DNA binding"/>
    <property type="evidence" value="ECO:0007669"/>
    <property type="project" value="TreeGrafter"/>
</dbReference>
<evidence type="ECO:0000256" key="8">
    <source>
        <dbReference type="PROSITE-ProRule" id="PRU00042"/>
    </source>
</evidence>
<dbReference type="GO" id="GO:0008270">
    <property type="term" value="F:zinc ion binding"/>
    <property type="evidence" value="ECO:0007669"/>
    <property type="project" value="UniProtKB-KW"/>
</dbReference>
<reference evidence="11" key="2">
    <citation type="submission" date="2023-06" db="EMBL/GenBank/DDBJ databases">
        <authorList>
            <consortium name="Lawrence Berkeley National Laboratory"/>
            <person name="Haridas S."/>
            <person name="Hensen N."/>
            <person name="Bonometti L."/>
            <person name="Westerberg I."/>
            <person name="Brannstrom I.O."/>
            <person name="Guillou S."/>
            <person name="Cros-Aarteil S."/>
            <person name="Calhoun S."/>
            <person name="Kuo A."/>
            <person name="Mondo S."/>
            <person name="Pangilinan J."/>
            <person name="Riley R."/>
            <person name="Labutti K."/>
            <person name="Andreopoulos B."/>
            <person name="Lipzen A."/>
            <person name="Chen C."/>
            <person name="Yanf M."/>
            <person name="Daum C."/>
            <person name="Ng V."/>
            <person name="Clum A."/>
            <person name="Steindorff A."/>
            <person name="Ohm R."/>
            <person name="Martin F."/>
            <person name="Silar P."/>
            <person name="Natvig D."/>
            <person name="Lalanne C."/>
            <person name="Gautier V."/>
            <person name="Ament-Velasquez S.L."/>
            <person name="Kruys A."/>
            <person name="Hutchinson M.I."/>
            <person name="Powell A.J."/>
            <person name="Barry K."/>
            <person name="Miller A.N."/>
            <person name="Grigoriev I.V."/>
            <person name="Debuchy R."/>
            <person name="Gladieux P."/>
            <person name="Thoren M.H."/>
            <person name="Johannesson H."/>
        </authorList>
    </citation>
    <scope>NUCLEOTIDE SEQUENCE</scope>
    <source>
        <strain evidence="11">CBS 118394</strain>
    </source>
</reference>
<evidence type="ECO:0000256" key="6">
    <source>
        <dbReference type="ARBA" id="ARBA00023163"/>
    </source>
</evidence>
<reference evidence="11" key="1">
    <citation type="journal article" date="2023" name="Mol. Phylogenet. Evol.">
        <title>Genome-scale phylogeny and comparative genomics of the fungal order Sordariales.</title>
        <authorList>
            <person name="Hensen N."/>
            <person name="Bonometti L."/>
            <person name="Westerberg I."/>
            <person name="Brannstrom I.O."/>
            <person name="Guillou S."/>
            <person name="Cros-Aarteil S."/>
            <person name="Calhoun S."/>
            <person name="Haridas S."/>
            <person name="Kuo A."/>
            <person name="Mondo S."/>
            <person name="Pangilinan J."/>
            <person name="Riley R."/>
            <person name="LaButti K."/>
            <person name="Andreopoulos B."/>
            <person name="Lipzen A."/>
            <person name="Chen C."/>
            <person name="Yan M."/>
            <person name="Daum C."/>
            <person name="Ng V."/>
            <person name="Clum A."/>
            <person name="Steindorff A."/>
            <person name="Ohm R.A."/>
            <person name="Martin F."/>
            <person name="Silar P."/>
            <person name="Natvig D.O."/>
            <person name="Lalanne C."/>
            <person name="Gautier V."/>
            <person name="Ament-Velasquez S.L."/>
            <person name="Kruys A."/>
            <person name="Hutchinson M.I."/>
            <person name="Powell A.J."/>
            <person name="Barry K."/>
            <person name="Miller A.N."/>
            <person name="Grigoriev I.V."/>
            <person name="Debuchy R."/>
            <person name="Gladieux P."/>
            <person name="Hiltunen Thoren M."/>
            <person name="Johannesson H."/>
        </authorList>
    </citation>
    <scope>NUCLEOTIDE SEQUENCE</scope>
    <source>
        <strain evidence="11">CBS 118394</strain>
    </source>
</reference>